<protein>
    <recommendedName>
        <fullName evidence="5">5'-deoxynucleotidase</fullName>
        <ecNumber evidence="5">3.1.3.89</ecNumber>
    </recommendedName>
</protein>
<accession>A0ABS0LQ04</accession>
<dbReference type="InterPro" id="IPR039356">
    <property type="entry name" value="YfbR/HDDC2"/>
</dbReference>
<dbReference type="PANTHER" id="PTHR11845">
    <property type="entry name" value="5'-DEOXYNUCLEOTIDASE HDDC2"/>
    <property type="match status" value="1"/>
</dbReference>
<evidence type="ECO:0000313" key="10">
    <source>
        <dbReference type="Proteomes" id="UP000721415"/>
    </source>
</evidence>
<dbReference type="EMBL" id="JACBXQ010000002">
    <property type="protein sequence ID" value="MBG9986153.1"/>
    <property type="molecule type" value="Genomic_DNA"/>
</dbReference>
<comment type="catalytic activity">
    <reaction evidence="1">
        <text>a 2'-deoxyribonucleoside 5'-phosphate + H2O = a 2'-deoxyribonucleoside + phosphate</text>
        <dbReference type="Rhea" id="RHEA:36167"/>
        <dbReference type="ChEBI" id="CHEBI:15377"/>
        <dbReference type="ChEBI" id="CHEBI:18274"/>
        <dbReference type="ChEBI" id="CHEBI:43474"/>
        <dbReference type="ChEBI" id="CHEBI:65317"/>
        <dbReference type="EC" id="3.1.3.89"/>
    </reaction>
</comment>
<evidence type="ECO:0000259" key="8">
    <source>
        <dbReference type="SMART" id="SM00471"/>
    </source>
</evidence>
<comment type="caution">
    <text evidence="9">The sequence shown here is derived from an EMBL/GenBank/DDBJ whole genome shotgun (WGS) entry which is preliminary data.</text>
</comment>
<gene>
    <name evidence="9" type="ORF">HZY91_04500</name>
</gene>
<evidence type="ECO:0000256" key="5">
    <source>
        <dbReference type="ARBA" id="ARBA00012964"/>
    </source>
</evidence>
<dbReference type="Pfam" id="PF13023">
    <property type="entry name" value="HD_3"/>
    <property type="match status" value="1"/>
</dbReference>
<dbReference type="CDD" id="cd00077">
    <property type="entry name" value="HDc"/>
    <property type="match status" value="1"/>
</dbReference>
<dbReference type="Gene3D" id="1.10.3210.10">
    <property type="entry name" value="Hypothetical protein af1432"/>
    <property type="match status" value="1"/>
</dbReference>
<evidence type="ECO:0000256" key="7">
    <source>
        <dbReference type="ARBA" id="ARBA00022801"/>
    </source>
</evidence>
<dbReference type="InterPro" id="IPR006674">
    <property type="entry name" value="HD_domain"/>
</dbReference>
<dbReference type="Proteomes" id="UP000721415">
    <property type="component" value="Unassembled WGS sequence"/>
</dbReference>
<comment type="cofactor">
    <cofactor evidence="3">
        <name>Co(2+)</name>
        <dbReference type="ChEBI" id="CHEBI:48828"/>
    </cofactor>
</comment>
<dbReference type="SMART" id="SM00471">
    <property type="entry name" value="HDc"/>
    <property type="match status" value="1"/>
</dbReference>
<evidence type="ECO:0000256" key="6">
    <source>
        <dbReference type="ARBA" id="ARBA00022723"/>
    </source>
</evidence>
<name>A0ABS0LQ04_9LACT</name>
<evidence type="ECO:0000256" key="4">
    <source>
        <dbReference type="ARBA" id="ARBA00011738"/>
    </source>
</evidence>
<keyword evidence="6" id="KW-0479">Metal-binding</keyword>
<keyword evidence="10" id="KW-1185">Reference proteome</keyword>
<organism evidence="9 10">
    <name type="scientific">Facklamia lactis</name>
    <dbReference type="NCBI Taxonomy" id="2749967"/>
    <lineage>
        <taxon>Bacteria</taxon>
        <taxon>Bacillati</taxon>
        <taxon>Bacillota</taxon>
        <taxon>Bacilli</taxon>
        <taxon>Lactobacillales</taxon>
        <taxon>Aerococcaceae</taxon>
        <taxon>Facklamia</taxon>
    </lineage>
</organism>
<sequence length="189" mass="21952">MNNRDLINFMTMIEKLKCQTRHSWTSSGRQESVAEHSWRVAVMALIVAENFPRIDLTKLLKMCLLHDLGEAVTGDIPVFEKTEQNQVTEKEAIKFILSSLPDKMARDFQDLFDEMEEMTTEEAQLMKALDKLEVLLSHNEALIETWIPKEYSLNLVHGDQYVEYSDYLSGLREEIRQDTIQKLKSANKI</sequence>
<evidence type="ECO:0000256" key="2">
    <source>
        <dbReference type="ARBA" id="ARBA00001936"/>
    </source>
</evidence>
<dbReference type="RefSeq" id="WP_197115069.1">
    <property type="nucleotide sequence ID" value="NZ_JACBXQ010000002.1"/>
</dbReference>
<dbReference type="SUPFAM" id="SSF109604">
    <property type="entry name" value="HD-domain/PDEase-like"/>
    <property type="match status" value="1"/>
</dbReference>
<comment type="cofactor">
    <cofactor evidence="2">
        <name>Mn(2+)</name>
        <dbReference type="ChEBI" id="CHEBI:29035"/>
    </cofactor>
</comment>
<evidence type="ECO:0000256" key="3">
    <source>
        <dbReference type="ARBA" id="ARBA00001941"/>
    </source>
</evidence>
<comment type="subunit">
    <text evidence="4">Homodimer.</text>
</comment>
<dbReference type="EC" id="3.1.3.89" evidence="5"/>
<reference evidence="9 10" key="1">
    <citation type="submission" date="2020-07" db="EMBL/GenBank/DDBJ databases">
        <title>Facklamia lactis sp. nov., isolated from raw milk.</title>
        <authorList>
            <person name="Doll E.V."/>
            <person name="Huptas C."/>
            <person name="Staib L."/>
            <person name="Wenning M."/>
            <person name="Scherer S."/>
        </authorList>
    </citation>
    <scope>NUCLEOTIDE SEQUENCE [LARGE SCALE GENOMIC DNA]</scope>
    <source>
        <strain evidence="9 10">DSM 111018</strain>
    </source>
</reference>
<proteinExistence type="predicted"/>
<keyword evidence="7" id="KW-0378">Hydrolase</keyword>
<evidence type="ECO:0000256" key="1">
    <source>
        <dbReference type="ARBA" id="ARBA00001638"/>
    </source>
</evidence>
<dbReference type="InterPro" id="IPR003607">
    <property type="entry name" value="HD/PDEase_dom"/>
</dbReference>
<evidence type="ECO:0000313" key="9">
    <source>
        <dbReference type="EMBL" id="MBG9986153.1"/>
    </source>
</evidence>
<feature type="domain" description="HD/PDEase" evidence="8">
    <location>
        <begin position="29"/>
        <end position="144"/>
    </location>
</feature>
<dbReference type="PANTHER" id="PTHR11845:SF13">
    <property type="entry name" value="5'-DEOXYNUCLEOTIDASE HDDC2"/>
    <property type="match status" value="1"/>
</dbReference>